<dbReference type="AlphaFoldDB" id="C7LPG0"/>
<sequence>MLERMITEVSTVSKEKPRNKRYNLNIPEALFDEVQSIADENGTSVVDLLRRFIKLGLVAVSIEKRDDTRLSIIDSNGERELRLLV</sequence>
<organism evidence="1 2">
    <name type="scientific">Desulfomicrobium baculatum (strain DSM 4028 / VKM B-1378 / X)</name>
    <name type="common">Desulfovibrio baculatus</name>
    <dbReference type="NCBI Taxonomy" id="525897"/>
    <lineage>
        <taxon>Bacteria</taxon>
        <taxon>Pseudomonadati</taxon>
        <taxon>Thermodesulfobacteriota</taxon>
        <taxon>Desulfovibrionia</taxon>
        <taxon>Desulfovibrionales</taxon>
        <taxon>Desulfomicrobiaceae</taxon>
        <taxon>Desulfomicrobium</taxon>
    </lineage>
</organism>
<keyword evidence="2" id="KW-1185">Reference proteome</keyword>
<evidence type="ECO:0000313" key="2">
    <source>
        <dbReference type="Proteomes" id="UP000002216"/>
    </source>
</evidence>
<name>C7LPG0_DESBD</name>
<dbReference type="KEGG" id="dba:Dbac_0886"/>
<dbReference type="Proteomes" id="UP000002216">
    <property type="component" value="Chromosome"/>
</dbReference>
<protein>
    <recommendedName>
        <fullName evidence="3">Ribbon-helix-helix protein CopG domain-containing protein</fullName>
    </recommendedName>
</protein>
<reference evidence="1 2" key="1">
    <citation type="journal article" date="2009" name="Stand. Genomic Sci.">
        <title>Complete genome sequence of Desulfomicrobium baculatum type strain (X).</title>
        <authorList>
            <person name="Copeland A."/>
            <person name="Spring S."/>
            <person name="Goker M."/>
            <person name="Schneider S."/>
            <person name="Lapidus A."/>
            <person name="Del Rio T.G."/>
            <person name="Tice H."/>
            <person name="Cheng J.F."/>
            <person name="Chen F."/>
            <person name="Nolan M."/>
            <person name="Bruce D."/>
            <person name="Goodwin L."/>
            <person name="Pitluck S."/>
            <person name="Ivanova N."/>
            <person name="Mavrommatis K."/>
            <person name="Ovchinnikova G."/>
            <person name="Pati A."/>
            <person name="Chen A."/>
            <person name="Palaniappan K."/>
            <person name="Land M."/>
            <person name="Hauser L."/>
            <person name="Chang Y.J."/>
            <person name="Jeffries C.C."/>
            <person name="Meincke L."/>
            <person name="Sims D."/>
            <person name="Brettin T."/>
            <person name="Detter J.C."/>
            <person name="Han C."/>
            <person name="Chain P."/>
            <person name="Bristow J."/>
            <person name="Eisen J.A."/>
            <person name="Markowitz V."/>
            <person name="Hugenholtz P."/>
            <person name="Kyrpides N.C."/>
            <person name="Klenk H.P."/>
            <person name="Lucas S."/>
        </authorList>
    </citation>
    <scope>NUCLEOTIDE SEQUENCE [LARGE SCALE GENOMIC DNA]</scope>
    <source>
        <strain evidence="2">DSM 4028 / VKM B-1378 / X</strain>
    </source>
</reference>
<dbReference type="EMBL" id="CP001629">
    <property type="protein sequence ID" value="ACU89003.1"/>
    <property type="molecule type" value="Genomic_DNA"/>
</dbReference>
<dbReference type="RefSeq" id="WP_015773103.1">
    <property type="nucleotide sequence ID" value="NC_013173.1"/>
</dbReference>
<proteinExistence type="predicted"/>
<gene>
    <name evidence="1" type="ordered locus">Dbac_0886</name>
</gene>
<evidence type="ECO:0008006" key="3">
    <source>
        <dbReference type="Google" id="ProtNLM"/>
    </source>
</evidence>
<evidence type="ECO:0000313" key="1">
    <source>
        <dbReference type="EMBL" id="ACU89003.1"/>
    </source>
</evidence>
<dbReference type="HOGENOM" id="CLU_2732493_0_0_7"/>
<accession>C7LPG0</accession>